<dbReference type="Gene3D" id="2.160.20.10">
    <property type="entry name" value="Single-stranded right-handed beta-helix, Pectin lyase-like"/>
    <property type="match status" value="1"/>
</dbReference>
<dbReference type="Pfam" id="PF13229">
    <property type="entry name" value="Beta_helix"/>
    <property type="match status" value="1"/>
</dbReference>
<feature type="signal peptide" evidence="1">
    <location>
        <begin position="1"/>
        <end position="25"/>
    </location>
</feature>
<sequence length="391" mass="41395">MKQTRRFAVALAVTTLLTGAPDVQARGTTPSDAEAEVTFTAGPVRCGDTLTQHTRLTRDLNCPGSEPFALRLDGEGIVLDLGGYTVRRTGPENEDSQGIVVDNAKMVRNGTVQGFGRGVITPWFSNALSLRLHELALLDNDIAVYSQADTNFLITRCRLSGNGRGLSSEFDASTGLFDVRSSTFTHNGTAMIADFHHIDVVDSTFTSNGLVINCFGGSARIRGSTLAWNDAVGRMQIDFGGPYTCNEMRFEDSLLTDNAAFAPAIQPVWETNRLAMVNTLATRNGLGLRTAALTVYLEGNTFHDNAAGLTLSDLQTSSPVPLTGIVRGNQFLSNDGDGLRVEPPGTPTLINNVALGNAGVGIDAPTAFNGGGNVARDNAGGDCVGILCSMY</sequence>
<feature type="chain" id="PRO_5046070997" evidence="1">
    <location>
        <begin position="26"/>
        <end position="391"/>
    </location>
</feature>
<gene>
    <name evidence="3" type="ORF">JYK02_10645</name>
</gene>
<evidence type="ECO:0000313" key="4">
    <source>
        <dbReference type="Proteomes" id="UP000664052"/>
    </source>
</evidence>
<evidence type="ECO:0000313" key="3">
    <source>
        <dbReference type="EMBL" id="MBN8227967.1"/>
    </source>
</evidence>
<proteinExistence type="predicted"/>
<keyword evidence="4" id="KW-1185">Reference proteome</keyword>
<organism evidence="3 4">
    <name type="scientific">Corallococcus macrosporus</name>
    <dbReference type="NCBI Taxonomy" id="35"/>
    <lineage>
        <taxon>Bacteria</taxon>
        <taxon>Pseudomonadati</taxon>
        <taxon>Myxococcota</taxon>
        <taxon>Myxococcia</taxon>
        <taxon>Myxococcales</taxon>
        <taxon>Cystobacterineae</taxon>
        <taxon>Myxococcaceae</taxon>
        <taxon>Corallococcus</taxon>
    </lineage>
</organism>
<feature type="domain" description="Right handed beta helix" evidence="2">
    <location>
        <begin position="198"/>
        <end position="364"/>
    </location>
</feature>
<protein>
    <submittedName>
        <fullName evidence="3">Right-handed parallel beta-helix repeat-containing protein</fullName>
    </submittedName>
</protein>
<dbReference type="Proteomes" id="UP000664052">
    <property type="component" value="Unassembled WGS sequence"/>
</dbReference>
<name>A0ABS3DAL3_9BACT</name>
<dbReference type="SUPFAM" id="SSF51126">
    <property type="entry name" value="Pectin lyase-like"/>
    <property type="match status" value="1"/>
</dbReference>
<evidence type="ECO:0000256" key="1">
    <source>
        <dbReference type="SAM" id="SignalP"/>
    </source>
</evidence>
<dbReference type="InterPro" id="IPR012334">
    <property type="entry name" value="Pectin_lyas_fold"/>
</dbReference>
<dbReference type="InterPro" id="IPR006626">
    <property type="entry name" value="PbH1"/>
</dbReference>
<comment type="caution">
    <text evidence="3">The sequence shown here is derived from an EMBL/GenBank/DDBJ whole genome shotgun (WGS) entry which is preliminary data.</text>
</comment>
<dbReference type="RefSeq" id="WP_207050812.1">
    <property type="nucleotide sequence ID" value="NZ_JAFIMU010000006.1"/>
</dbReference>
<dbReference type="SMART" id="SM00710">
    <property type="entry name" value="PbH1"/>
    <property type="match status" value="4"/>
</dbReference>
<evidence type="ECO:0000259" key="2">
    <source>
        <dbReference type="Pfam" id="PF13229"/>
    </source>
</evidence>
<keyword evidence="1" id="KW-0732">Signal</keyword>
<dbReference type="InterPro" id="IPR011050">
    <property type="entry name" value="Pectin_lyase_fold/virulence"/>
</dbReference>
<reference evidence="3 4" key="1">
    <citation type="submission" date="2021-02" db="EMBL/GenBank/DDBJ databases">
        <title>De Novo genome assembly of isolated myxobacteria.</title>
        <authorList>
            <person name="Stevens D.C."/>
        </authorList>
    </citation>
    <scope>NUCLEOTIDE SEQUENCE [LARGE SCALE GENOMIC DNA]</scope>
    <source>
        <strain evidence="3 4">ATCC 29039</strain>
    </source>
</reference>
<dbReference type="InterPro" id="IPR039448">
    <property type="entry name" value="Beta_helix"/>
</dbReference>
<accession>A0ABS3DAL3</accession>
<dbReference type="EMBL" id="JAFIMU010000006">
    <property type="protein sequence ID" value="MBN8227967.1"/>
    <property type="molecule type" value="Genomic_DNA"/>
</dbReference>